<evidence type="ECO:0000313" key="1">
    <source>
        <dbReference type="EMBL" id="EJZ43955.1"/>
    </source>
</evidence>
<comment type="caution">
    <text evidence="1">The sequence shown here is derived from an EMBL/GenBank/DDBJ whole genome shotgun (WGS) entry which is preliminary data.</text>
</comment>
<keyword evidence="2" id="KW-1185">Reference proteome</keyword>
<sequence length="39" mass="4385">MSVFSIASENKAERFVPAKYSSQPEESTIFKVGPSLFQF</sequence>
<accession>A0ABN0HEH8</accession>
<reference evidence="1 2" key="1">
    <citation type="submission" date="2012-08" db="EMBL/GenBank/DDBJ databases">
        <authorList>
            <person name="Harkins D.M."/>
            <person name="Durkin A.S."/>
            <person name="Selengut J.D."/>
            <person name="Sanka R."/>
            <person name="DePew J."/>
            <person name="Purushe J."/>
            <person name="Matthias M.A."/>
            <person name="Vinetz J.M."/>
            <person name="Sutton G.G."/>
            <person name="Nelson W.C."/>
            <person name="Fouts D.E."/>
        </authorList>
    </citation>
    <scope>NUCLEOTIDE SEQUENCE [LARGE SCALE GENOMIC DNA]</scope>
    <source>
        <strain evidence="1 2">MMD4847</strain>
    </source>
</reference>
<organism evidence="1 2">
    <name type="scientific">Leptospira licerasiae str. MMD4847</name>
    <dbReference type="NCBI Taxonomy" id="1049971"/>
    <lineage>
        <taxon>Bacteria</taxon>
        <taxon>Pseudomonadati</taxon>
        <taxon>Spirochaetota</taxon>
        <taxon>Spirochaetia</taxon>
        <taxon>Leptospirales</taxon>
        <taxon>Leptospiraceae</taxon>
        <taxon>Leptospira</taxon>
    </lineage>
</organism>
<name>A0ABN0HEH8_9LEPT</name>
<dbReference type="Proteomes" id="UP000018720">
    <property type="component" value="Unassembled WGS sequence"/>
</dbReference>
<proteinExistence type="predicted"/>
<protein>
    <submittedName>
        <fullName evidence="1">Uncharacterized protein</fullName>
    </submittedName>
</protein>
<evidence type="ECO:0000313" key="2">
    <source>
        <dbReference type="Proteomes" id="UP000018720"/>
    </source>
</evidence>
<gene>
    <name evidence="1" type="ORF">LEP1GSC178_2336</name>
</gene>
<dbReference type="EMBL" id="AHOM02000001">
    <property type="protein sequence ID" value="EJZ43955.1"/>
    <property type="molecule type" value="Genomic_DNA"/>
</dbReference>